<organism evidence="1 2">
    <name type="scientific">Mycolicibacterium chlorophenolicum</name>
    <dbReference type="NCBI Taxonomy" id="37916"/>
    <lineage>
        <taxon>Bacteria</taxon>
        <taxon>Bacillati</taxon>
        <taxon>Actinomycetota</taxon>
        <taxon>Actinomycetes</taxon>
        <taxon>Mycobacteriales</taxon>
        <taxon>Mycobacteriaceae</taxon>
        <taxon>Mycolicibacterium</taxon>
    </lineage>
</organism>
<dbReference type="EMBL" id="JYNL01000064">
    <property type="protein sequence ID" value="KMO70757.1"/>
    <property type="molecule type" value="Genomic_DNA"/>
</dbReference>
<evidence type="ECO:0000313" key="1">
    <source>
        <dbReference type="EMBL" id="KMO70757.1"/>
    </source>
</evidence>
<keyword evidence="2" id="KW-1185">Reference proteome</keyword>
<dbReference type="STRING" id="37916.MCHLDSM_05650"/>
<evidence type="ECO:0000313" key="2">
    <source>
        <dbReference type="Proteomes" id="UP000036513"/>
    </source>
</evidence>
<reference evidence="1 2" key="1">
    <citation type="journal article" date="2015" name="Genome Biol. Evol.">
        <title>Characterization of Three Mycobacterium spp. with Potential Use in Bioremediation by Genome Sequencing and Comparative Genomics.</title>
        <authorList>
            <person name="Das S."/>
            <person name="Pettersson B.M."/>
            <person name="Behra P.R."/>
            <person name="Ramesh M."/>
            <person name="Dasgupta S."/>
            <person name="Bhattacharya A."/>
            <person name="Kirsebom L.A."/>
        </authorList>
    </citation>
    <scope>NUCLEOTIDE SEQUENCE [LARGE SCALE GENOMIC DNA]</scope>
    <source>
        <strain evidence="1 2">DSM 43826</strain>
    </source>
</reference>
<gene>
    <name evidence="1" type="ORF">MCHLDSM_05650</name>
</gene>
<accession>A0A0J6VMK6</accession>
<sequence>MQLPHLPASDDPAGIARVADAEQGAYFRRLLVSELAEVDARVTEVRDRIGHSLARGAFFEAGRARAQLEDDEQDKRTITRLLYALDRRFIPVAGPRVTAQRAVSDAASRCR</sequence>
<dbReference type="SMR" id="A0A0J6VMK6"/>
<comment type="caution">
    <text evidence="1">The sequence shown here is derived from an EMBL/GenBank/DDBJ whole genome shotgun (WGS) entry which is preliminary data.</text>
</comment>
<dbReference type="Proteomes" id="UP000036513">
    <property type="component" value="Unassembled WGS sequence"/>
</dbReference>
<dbReference type="PATRIC" id="fig|37916.4.peg.5661"/>
<dbReference type="AlphaFoldDB" id="A0A0J6VMK6"/>
<dbReference type="RefSeq" id="WP_014805475.1">
    <property type="nucleotide sequence ID" value="NZ_JYNL01000064.1"/>
</dbReference>
<proteinExistence type="predicted"/>
<name>A0A0J6VMK6_9MYCO</name>
<protein>
    <submittedName>
        <fullName evidence="1">Uncharacterized protein</fullName>
    </submittedName>
</protein>